<dbReference type="EMBL" id="CZQD01000050">
    <property type="protein sequence ID" value="CUS57894.1"/>
    <property type="molecule type" value="Genomic_DNA"/>
</dbReference>
<gene>
    <name evidence="1" type="ORF">MGWOODY_Hyp1249</name>
</gene>
<evidence type="ECO:0000313" key="1">
    <source>
        <dbReference type="EMBL" id="CUS57894.1"/>
    </source>
</evidence>
<accession>A0A160U4G3</accession>
<name>A0A160U4G3_9ZZZZ</name>
<proteinExistence type="predicted"/>
<dbReference type="AlphaFoldDB" id="A0A160U4G3"/>
<organism evidence="1">
    <name type="scientific">hydrothermal vent metagenome</name>
    <dbReference type="NCBI Taxonomy" id="652676"/>
    <lineage>
        <taxon>unclassified sequences</taxon>
        <taxon>metagenomes</taxon>
        <taxon>ecological metagenomes</taxon>
    </lineage>
</organism>
<protein>
    <submittedName>
        <fullName evidence="1">Uncharacterized protein</fullName>
    </submittedName>
</protein>
<sequence>MALSKGSNEAAETVLIRAPVRLAIWEGFSASQGGNNT</sequence>
<reference evidence="1" key="1">
    <citation type="submission" date="2015-10" db="EMBL/GenBank/DDBJ databases">
        <authorList>
            <person name="Gilbert D.G."/>
        </authorList>
    </citation>
    <scope>NUCLEOTIDE SEQUENCE</scope>
</reference>